<proteinExistence type="inferred from homology"/>
<name>A0ABX7ARA6_9BACI</name>
<dbReference type="Gene3D" id="3.40.640.10">
    <property type="entry name" value="Type I PLP-dependent aspartate aminotransferase-like (Major domain)"/>
    <property type="match status" value="1"/>
</dbReference>
<feature type="domain" description="Aminotransferase class I/classII large" evidence="7">
    <location>
        <begin position="28"/>
        <end position="378"/>
    </location>
</feature>
<evidence type="ECO:0000256" key="6">
    <source>
        <dbReference type="RuleBase" id="RU000481"/>
    </source>
</evidence>
<dbReference type="GO" id="GO:0008483">
    <property type="term" value="F:transaminase activity"/>
    <property type="evidence" value="ECO:0007669"/>
    <property type="project" value="UniProtKB-KW"/>
</dbReference>
<evidence type="ECO:0000256" key="4">
    <source>
        <dbReference type="ARBA" id="ARBA00022679"/>
    </source>
</evidence>
<gene>
    <name evidence="8" type="ORF">FJQ98_25090</name>
</gene>
<sequence>MNYLSNVAKNYPASAIRRMFELANQYEDVIKLTVGEPNFETPDYIKEAAKIGIDENLTHYVSNAGTDELRQAVAKKYTIEFGEEYTPDQVMVAFGGMEAIMLALVATINPGDEVIIADPAYPNYLGQILMLGGKAVPVPVYEENEFKLKAVDVEKAVTSKTKAIILNSPSNPLGSVLNEKDIRELAEVVLKHNLIVISDEVYEKIIYDDEVHFSMAQIPEVKENVLIINSLSKTYAMTGWRVGFVIGNKDIISVMPKIQEGVASCVPPFIQKAAVTAINGPQSVVEEMVTHYKRRRGILINGLNEIPGFSCINSAGAFYAFANIKEFKKPSEDFAIELLNEAKVAVTPGSAFGKMGEGYLRFSFANSDENLIEAINRIKSYVKKNY</sequence>
<dbReference type="EMBL" id="CP067341">
    <property type="protein sequence ID" value="QQP12325.1"/>
    <property type="molecule type" value="Genomic_DNA"/>
</dbReference>
<keyword evidence="5" id="KW-0663">Pyridoxal phosphate</keyword>
<accession>A0ABX7ARA6</accession>
<organism evidence="8 9">
    <name type="scientific">Lysinibacillus agricola</name>
    <dbReference type="NCBI Taxonomy" id="2590012"/>
    <lineage>
        <taxon>Bacteria</taxon>
        <taxon>Bacillati</taxon>
        <taxon>Bacillota</taxon>
        <taxon>Bacilli</taxon>
        <taxon>Bacillales</taxon>
        <taxon>Bacillaceae</taxon>
        <taxon>Lysinibacillus</taxon>
    </lineage>
</organism>
<protein>
    <recommendedName>
        <fullName evidence="6">Aminotransferase</fullName>
        <ecNumber evidence="6">2.6.1.-</ecNumber>
    </recommendedName>
</protein>
<reference evidence="8 9" key="1">
    <citation type="submission" date="2020-01" db="EMBL/GenBank/DDBJ databases">
        <authorList>
            <person name="Liu G."/>
            <person name="Liu B."/>
        </authorList>
    </citation>
    <scope>NUCLEOTIDE SEQUENCE [LARGE SCALE GENOMIC DNA]</scope>
    <source>
        <strain evidence="8 9">FJAT-51161</strain>
    </source>
</reference>
<dbReference type="PANTHER" id="PTHR46383">
    <property type="entry name" value="ASPARTATE AMINOTRANSFERASE"/>
    <property type="match status" value="1"/>
</dbReference>
<keyword evidence="4 6" id="KW-0808">Transferase</keyword>
<evidence type="ECO:0000256" key="1">
    <source>
        <dbReference type="ARBA" id="ARBA00001933"/>
    </source>
</evidence>
<dbReference type="PROSITE" id="PS00105">
    <property type="entry name" value="AA_TRANSFER_CLASS_1"/>
    <property type="match status" value="1"/>
</dbReference>
<dbReference type="InterPro" id="IPR015424">
    <property type="entry name" value="PyrdxlP-dep_Trfase"/>
</dbReference>
<evidence type="ECO:0000259" key="7">
    <source>
        <dbReference type="Pfam" id="PF00155"/>
    </source>
</evidence>
<keyword evidence="9" id="KW-1185">Reference proteome</keyword>
<dbReference type="InterPro" id="IPR004839">
    <property type="entry name" value="Aminotransferase_I/II_large"/>
</dbReference>
<evidence type="ECO:0000313" key="8">
    <source>
        <dbReference type="EMBL" id="QQP12325.1"/>
    </source>
</evidence>
<dbReference type="CDD" id="cd00609">
    <property type="entry name" value="AAT_like"/>
    <property type="match status" value="1"/>
</dbReference>
<comment type="similarity">
    <text evidence="2 6">Belongs to the class-I pyridoxal-phosphate-dependent aminotransferase family.</text>
</comment>
<dbReference type="RefSeq" id="WP_053595502.1">
    <property type="nucleotide sequence ID" value="NZ_CP067341.1"/>
</dbReference>
<dbReference type="InterPro" id="IPR015422">
    <property type="entry name" value="PyrdxlP-dep_Trfase_small"/>
</dbReference>
<dbReference type="Proteomes" id="UP000596049">
    <property type="component" value="Chromosome"/>
</dbReference>
<keyword evidence="3 6" id="KW-0032">Aminotransferase</keyword>
<dbReference type="InterPro" id="IPR015421">
    <property type="entry name" value="PyrdxlP-dep_Trfase_major"/>
</dbReference>
<dbReference type="InterPro" id="IPR004838">
    <property type="entry name" value="NHTrfase_class1_PyrdxlP-BS"/>
</dbReference>
<dbReference type="Gene3D" id="3.90.1150.10">
    <property type="entry name" value="Aspartate Aminotransferase, domain 1"/>
    <property type="match status" value="1"/>
</dbReference>
<evidence type="ECO:0000256" key="5">
    <source>
        <dbReference type="ARBA" id="ARBA00022898"/>
    </source>
</evidence>
<dbReference type="InterPro" id="IPR050596">
    <property type="entry name" value="AspAT/PAT-like"/>
</dbReference>
<comment type="cofactor">
    <cofactor evidence="1 6">
        <name>pyridoxal 5'-phosphate</name>
        <dbReference type="ChEBI" id="CHEBI:597326"/>
    </cofactor>
</comment>
<dbReference type="EC" id="2.6.1.-" evidence="6"/>
<dbReference type="Pfam" id="PF00155">
    <property type="entry name" value="Aminotran_1_2"/>
    <property type="match status" value="1"/>
</dbReference>
<dbReference type="PANTHER" id="PTHR46383:SF1">
    <property type="entry name" value="ASPARTATE AMINOTRANSFERASE"/>
    <property type="match status" value="1"/>
</dbReference>
<evidence type="ECO:0000256" key="3">
    <source>
        <dbReference type="ARBA" id="ARBA00022576"/>
    </source>
</evidence>
<evidence type="ECO:0000313" key="9">
    <source>
        <dbReference type="Proteomes" id="UP000596049"/>
    </source>
</evidence>
<evidence type="ECO:0000256" key="2">
    <source>
        <dbReference type="ARBA" id="ARBA00007441"/>
    </source>
</evidence>
<dbReference type="SUPFAM" id="SSF53383">
    <property type="entry name" value="PLP-dependent transferases"/>
    <property type="match status" value="1"/>
</dbReference>